<dbReference type="Proteomes" id="UP001501074">
    <property type="component" value="Unassembled WGS sequence"/>
</dbReference>
<sequence length="114" mass="11927">MTCAHLEDGIAGKATAVPALHPRLDAGEARGLTVGGDGRVHIATDNDGLDDSTGETVFLSIGKASKVFGNPVILAEGTADQRAPLFMTARGRSRSPGSVRPPLPRGWRSRPGQW</sequence>
<keyword evidence="3" id="KW-1185">Reference proteome</keyword>
<comment type="caution">
    <text evidence="2">The sequence shown here is derived from an EMBL/GenBank/DDBJ whole genome shotgun (WGS) entry which is preliminary data.</text>
</comment>
<evidence type="ECO:0000256" key="1">
    <source>
        <dbReference type="SAM" id="MobiDB-lite"/>
    </source>
</evidence>
<name>A0ABP7AF94_9ACTN</name>
<evidence type="ECO:0000313" key="2">
    <source>
        <dbReference type="EMBL" id="GAA3631004.1"/>
    </source>
</evidence>
<dbReference type="EMBL" id="BAAAZO010000011">
    <property type="protein sequence ID" value="GAA3631004.1"/>
    <property type="molecule type" value="Genomic_DNA"/>
</dbReference>
<feature type="region of interest" description="Disordered" evidence="1">
    <location>
        <begin position="90"/>
        <end position="114"/>
    </location>
</feature>
<evidence type="ECO:0000313" key="3">
    <source>
        <dbReference type="Proteomes" id="UP001501074"/>
    </source>
</evidence>
<organism evidence="2 3">
    <name type="scientific">Kineosporia mesophila</name>
    <dbReference type="NCBI Taxonomy" id="566012"/>
    <lineage>
        <taxon>Bacteria</taxon>
        <taxon>Bacillati</taxon>
        <taxon>Actinomycetota</taxon>
        <taxon>Actinomycetes</taxon>
        <taxon>Kineosporiales</taxon>
        <taxon>Kineosporiaceae</taxon>
        <taxon>Kineosporia</taxon>
    </lineage>
</organism>
<gene>
    <name evidence="2" type="ORF">GCM10022223_56180</name>
</gene>
<protein>
    <submittedName>
        <fullName evidence="2">Uncharacterized protein</fullName>
    </submittedName>
</protein>
<accession>A0ABP7AF94</accession>
<reference evidence="3" key="1">
    <citation type="journal article" date="2019" name="Int. J. Syst. Evol. Microbiol.">
        <title>The Global Catalogue of Microorganisms (GCM) 10K type strain sequencing project: providing services to taxonomists for standard genome sequencing and annotation.</title>
        <authorList>
            <consortium name="The Broad Institute Genomics Platform"/>
            <consortium name="The Broad Institute Genome Sequencing Center for Infectious Disease"/>
            <person name="Wu L."/>
            <person name="Ma J."/>
        </authorList>
    </citation>
    <scope>NUCLEOTIDE SEQUENCE [LARGE SCALE GENOMIC DNA]</scope>
    <source>
        <strain evidence="3">JCM 16902</strain>
    </source>
</reference>
<proteinExistence type="predicted"/>